<gene>
    <name evidence="5" type="ORF">LWI29_032706</name>
</gene>
<dbReference type="AlphaFoldDB" id="A0AA39S434"/>
<keyword evidence="6" id="KW-1185">Reference proteome</keyword>
<dbReference type="InterPro" id="IPR039391">
    <property type="entry name" value="Phytocyanin-like"/>
</dbReference>
<dbReference type="FunFam" id="2.60.40.420:FF:000034">
    <property type="entry name" value="Cupredoxin superfamily protein"/>
    <property type="match status" value="1"/>
</dbReference>
<dbReference type="GO" id="GO:0009055">
    <property type="term" value="F:electron transfer activity"/>
    <property type="evidence" value="ECO:0007669"/>
    <property type="project" value="InterPro"/>
</dbReference>
<feature type="compositionally biased region" description="Low complexity" evidence="3">
    <location>
        <begin position="135"/>
        <end position="147"/>
    </location>
</feature>
<accession>A0AA39S434</accession>
<organism evidence="5 6">
    <name type="scientific">Acer saccharum</name>
    <name type="common">Sugar maple</name>
    <dbReference type="NCBI Taxonomy" id="4024"/>
    <lineage>
        <taxon>Eukaryota</taxon>
        <taxon>Viridiplantae</taxon>
        <taxon>Streptophyta</taxon>
        <taxon>Embryophyta</taxon>
        <taxon>Tracheophyta</taxon>
        <taxon>Spermatophyta</taxon>
        <taxon>Magnoliopsida</taxon>
        <taxon>eudicotyledons</taxon>
        <taxon>Gunneridae</taxon>
        <taxon>Pentapetalae</taxon>
        <taxon>rosids</taxon>
        <taxon>malvids</taxon>
        <taxon>Sapindales</taxon>
        <taxon>Sapindaceae</taxon>
        <taxon>Hippocastanoideae</taxon>
        <taxon>Acereae</taxon>
        <taxon>Acer</taxon>
    </lineage>
</organism>
<dbReference type="Gene3D" id="2.60.40.420">
    <property type="entry name" value="Cupredoxins - blue copper proteins"/>
    <property type="match status" value="1"/>
</dbReference>
<evidence type="ECO:0000313" key="6">
    <source>
        <dbReference type="Proteomes" id="UP001168877"/>
    </source>
</evidence>
<evidence type="ECO:0000259" key="4">
    <source>
        <dbReference type="PROSITE" id="PS51485"/>
    </source>
</evidence>
<protein>
    <recommendedName>
        <fullName evidence="4">Phytocyanin domain-containing protein</fullName>
    </recommendedName>
</protein>
<dbReference type="PANTHER" id="PTHR33021">
    <property type="entry name" value="BLUE COPPER PROTEIN"/>
    <property type="match status" value="1"/>
</dbReference>
<evidence type="ECO:0000313" key="5">
    <source>
        <dbReference type="EMBL" id="KAK0583035.1"/>
    </source>
</evidence>
<dbReference type="EMBL" id="JAUESC010000384">
    <property type="protein sequence ID" value="KAK0583035.1"/>
    <property type="molecule type" value="Genomic_DNA"/>
</dbReference>
<evidence type="ECO:0000256" key="2">
    <source>
        <dbReference type="ARBA" id="ARBA00023180"/>
    </source>
</evidence>
<dbReference type="Pfam" id="PF02298">
    <property type="entry name" value="Cu_bind_like"/>
    <property type="match status" value="1"/>
</dbReference>
<dbReference type="SUPFAM" id="SSF49503">
    <property type="entry name" value="Cupredoxins"/>
    <property type="match status" value="1"/>
</dbReference>
<feature type="domain" description="Phytocyanin" evidence="4">
    <location>
        <begin position="376"/>
        <end position="474"/>
    </location>
</feature>
<feature type="region of interest" description="Disordered" evidence="3">
    <location>
        <begin position="119"/>
        <end position="147"/>
    </location>
</feature>
<evidence type="ECO:0000256" key="3">
    <source>
        <dbReference type="SAM" id="MobiDB-lite"/>
    </source>
</evidence>
<keyword evidence="2" id="KW-0325">Glycoprotein</keyword>
<dbReference type="CDD" id="cd04216">
    <property type="entry name" value="Phytocyanin"/>
    <property type="match status" value="1"/>
</dbReference>
<proteinExistence type="predicted"/>
<dbReference type="PANTHER" id="PTHR33021:SF499">
    <property type="entry name" value="OS12G0150500 PROTEIN"/>
    <property type="match status" value="1"/>
</dbReference>
<dbReference type="InterPro" id="IPR003245">
    <property type="entry name" value="Phytocyanin_dom"/>
</dbReference>
<name>A0AA39S434_ACESA</name>
<reference evidence="5" key="1">
    <citation type="journal article" date="2022" name="Plant J.">
        <title>Strategies of tolerance reflected in two North American maple genomes.</title>
        <authorList>
            <person name="McEvoy S.L."/>
            <person name="Sezen U.U."/>
            <person name="Trouern-Trend A."/>
            <person name="McMahon S.M."/>
            <person name="Schaberg P.G."/>
            <person name="Yang J."/>
            <person name="Wegrzyn J.L."/>
            <person name="Swenson N.G."/>
        </authorList>
    </citation>
    <scope>NUCLEOTIDE SEQUENCE</scope>
    <source>
        <strain evidence="5">NS2018</strain>
    </source>
</reference>
<evidence type="ECO:0000256" key="1">
    <source>
        <dbReference type="ARBA" id="ARBA00023157"/>
    </source>
</evidence>
<dbReference type="InterPro" id="IPR008972">
    <property type="entry name" value="Cupredoxin"/>
</dbReference>
<dbReference type="PROSITE" id="PS51485">
    <property type="entry name" value="PHYTOCYANIN"/>
    <property type="match status" value="1"/>
</dbReference>
<reference evidence="5" key="2">
    <citation type="submission" date="2023-06" db="EMBL/GenBank/DDBJ databases">
        <authorList>
            <person name="Swenson N.G."/>
            <person name="Wegrzyn J.L."/>
            <person name="Mcevoy S.L."/>
        </authorList>
    </citation>
    <scope>NUCLEOTIDE SEQUENCE</scope>
    <source>
        <strain evidence="5">NS2018</strain>
        <tissue evidence="5">Leaf</tissue>
    </source>
</reference>
<dbReference type="Proteomes" id="UP001168877">
    <property type="component" value="Unassembled WGS sequence"/>
</dbReference>
<dbReference type="GO" id="GO:0005886">
    <property type="term" value="C:plasma membrane"/>
    <property type="evidence" value="ECO:0007669"/>
    <property type="project" value="TreeGrafter"/>
</dbReference>
<comment type="caution">
    <text evidence="5">The sequence shown here is derived from an EMBL/GenBank/DDBJ whole genome shotgun (WGS) entry which is preliminary data.</text>
</comment>
<keyword evidence="1" id="KW-1015">Disulfide bond</keyword>
<sequence length="478" mass="53405">MLKIRNFVKWDGKFLNAAQPSHEKNQLKKNFSLEWEVLEKKLPASPVVQNPADYVAPVQLGDVPPSDVSPYFTAATANRNRLVSLVTEYYQANPTEHQDVVGCEGAPEFPGCMMPQAPGSSFLMPGSSGPEHDPSSLVLPQQPSQQDPKVSVLGKRWKPNGPLVHRLNEILEDHGGLNPGKAKISGYISELTTLGDFAEHNLHWYQSQVEKSERKSVVAAAFLVIFFSLSLQQSLVMATENTQNFVQPSIPRFDGHYDHWSMLMENFLKSKEYWQVVDSRVAELAEVEQRIPTTFDGDGGEIMQQPLHHLDPAGPVLEIPQNQVPPAAIEANEQVDTTAVSRPQRVKKRPAWMTDFEVILFILASLLLVPEVHAQTIHIVGARSGWNSSSSHIKLWAENKTFRVGDSLVFIYEPPLSVLVVNREAYLSCNTQDYIAMYDDGQTNLELRNPGPQYFIGSKDYCKTGVKLEINVLPELPS</sequence>